<dbReference type="GO" id="GO:0102241">
    <property type="term" value="F:soyasaponin III rhamnosyltransferase activity"/>
    <property type="evidence" value="ECO:0007669"/>
    <property type="project" value="UniProtKB-EC"/>
</dbReference>
<protein>
    <submittedName>
        <fullName evidence="4">Putative soyasaponin III rhamnosyltransferase</fullName>
        <ecNumber evidence="4">2.4.1.273</ecNumber>
    </submittedName>
</protein>
<sequence length="469" mass="53576">MASIVNHENENKNVKSLHVVMVPWLAMGHILPFFELAKILAQNGHTVTFINSPKNIDQMPKTPKTLQPFIKLVKSPLPYIEELQGAESTQNVPLNLTGYLKLAYDGFQDRVTEILKTSKPDWVFCDVVSDWLPSITKSFNIPCAYYSVAAAWNLGFFNPPGERTDIDLYSPPKWVPFQTTIHLKRYEVMRIQSTVKNDYGRKFSRSDADKLYASVDLFLFRTSRELEGEWLDYISDQYKVPVVPVGLLPPPMQIRDDEEDEKNPDWVKIKAWLDSKESSSIVYIGFGSESKLSQQDITELAHGIELSRLPFFWALKDLKEGVLELPKGFEERTKERGIVWKTWAPQFKILTHESISGCMTHCGPSSVIEMLHLGHVLVTLPYLLDQCLFARVLEEKKVAVEVPRSEPDGAINRDCVAKTLRLVIVDEEGSIYRNNAKDMGKVVSSKDLHNEYIKNFIATLQKFRVHSDN</sequence>
<keyword evidence="2 4" id="KW-0328">Glycosyltransferase</keyword>
<gene>
    <name evidence="4" type="ORF">MtrunA17_Chr6g0466841</name>
</gene>
<dbReference type="SUPFAM" id="SSF53756">
    <property type="entry name" value="UDP-Glycosyltransferase/glycogen phosphorylase"/>
    <property type="match status" value="1"/>
</dbReference>
<comment type="caution">
    <text evidence="4">The sequence shown here is derived from an EMBL/GenBank/DDBJ whole genome shotgun (WGS) entry which is preliminary data.</text>
</comment>
<dbReference type="PANTHER" id="PTHR48049:SF148">
    <property type="entry name" value="SOYASAPONIN III RHAMNOSYLTRANSFERASE"/>
    <property type="match status" value="1"/>
</dbReference>
<dbReference type="OrthoDB" id="5835829at2759"/>
<dbReference type="GO" id="GO:0035251">
    <property type="term" value="F:UDP-glucosyltransferase activity"/>
    <property type="evidence" value="ECO:0007669"/>
    <property type="project" value="InterPro"/>
</dbReference>
<name>A0A396HD80_MEDTR</name>
<evidence type="ECO:0000313" key="5">
    <source>
        <dbReference type="Proteomes" id="UP000265566"/>
    </source>
</evidence>
<keyword evidence="3 4" id="KW-0808">Transferase</keyword>
<dbReference type="InterPro" id="IPR050481">
    <property type="entry name" value="UDP-glycosyltransf_plant"/>
</dbReference>
<evidence type="ECO:0000313" key="4">
    <source>
        <dbReference type="EMBL" id="RHN51280.1"/>
    </source>
</evidence>
<dbReference type="InterPro" id="IPR002213">
    <property type="entry name" value="UDP_glucos_trans"/>
</dbReference>
<dbReference type="EC" id="2.4.1.273" evidence="4"/>
<organism evidence="4 5">
    <name type="scientific">Medicago truncatula</name>
    <name type="common">Barrel medic</name>
    <name type="synonym">Medicago tribuloides</name>
    <dbReference type="NCBI Taxonomy" id="3880"/>
    <lineage>
        <taxon>Eukaryota</taxon>
        <taxon>Viridiplantae</taxon>
        <taxon>Streptophyta</taxon>
        <taxon>Embryophyta</taxon>
        <taxon>Tracheophyta</taxon>
        <taxon>Spermatophyta</taxon>
        <taxon>Magnoliopsida</taxon>
        <taxon>eudicotyledons</taxon>
        <taxon>Gunneridae</taxon>
        <taxon>Pentapetalae</taxon>
        <taxon>rosids</taxon>
        <taxon>fabids</taxon>
        <taxon>Fabales</taxon>
        <taxon>Fabaceae</taxon>
        <taxon>Papilionoideae</taxon>
        <taxon>50 kb inversion clade</taxon>
        <taxon>NPAAA clade</taxon>
        <taxon>Hologalegina</taxon>
        <taxon>IRL clade</taxon>
        <taxon>Trifolieae</taxon>
        <taxon>Medicago</taxon>
    </lineage>
</organism>
<dbReference type="Gene3D" id="3.40.50.2000">
    <property type="entry name" value="Glycogen Phosphorylase B"/>
    <property type="match status" value="2"/>
</dbReference>
<dbReference type="EMBL" id="PSQE01000006">
    <property type="protein sequence ID" value="RHN51280.1"/>
    <property type="molecule type" value="Genomic_DNA"/>
</dbReference>
<accession>A0A396HD80</accession>
<dbReference type="CDD" id="cd03784">
    <property type="entry name" value="GT1_Gtf-like"/>
    <property type="match status" value="1"/>
</dbReference>
<dbReference type="Proteomes" id="UP000265566">
    <property type="component" value="Chromosome 6"/>
</dbReference>
<evidence type="ECO:0000256" key="3">
    <source>
        <dbReference type="ARBA" id="ARBA00022679"/>
    </source>
</evidence>
<dbReference type="Gramene" id="rna35694">
    <property type="protein sequence ID" value="RHN51280.1"/>
    <property type="gene ID" value="gene35694"/>
</dbReference>
<proteinExistence type="inferred from homology"/>
<dbReference type="FunFam" id="3.40.50.2000:FF:000037">
    <property type="entry name" value="Glycosyltransferase"/>
    <property type="match status" value="1"/>
</dbReference>
<reference evidence="5" key="1">
    <citation type="journal article" date="2018" name="Nat. Plants">
        <title>Whole-genome landscape of Medicago truncatula symbiotic genes.</title>
        <authorList>
            <person name="Pecrix Y."/>
            <person name="Staton S.E."/>
            <person name="Sallet E."/>
            <person name="Lelandais-Briere C."/>
            <person name="Moreau S."/>
            <person name="Carrere S."/>
            <person name="Blein T."/>
            <person name="Jardinaud M.F."/>
            <person name="Latrasse D."/>
            <person name="Zouine M."/>
            <person name="Zahm M."/>
            <person name="Kreplak J."/>
            <person name="Mayjonade B."/>
            <person name="Satge C."/>
            <person name="Perez M."/>
            <person name="Cauet S."/>
            <person name="Marande W."/>
            <person name="Chantry-Darmon C."/>
            <person name="Lopez-Roques C."/>
            <person name="Bouchez O."/>
            <person name="Berard A."/>
            <person name="Debelle F."/>
            <person name="Munos S."/>
            <person name="Bendahmane A."/>
            <person name="Berges H."/>
            <person name="Niebel A."/>
            <person name="Buitink J."/>
            <person name="Frugier F."/>
            <person name="Benhamed M."/>
            <person name="Crespi M."/>
            <person name="Gouzy J."/>
            <person name="Gamas P."/>
        </authorList>
    </citation>
    <scope>NUCLEOTIDE SEQUENCE [LARGE SCALE GENOMIC DNA]</scope>
    <source>
        <strain evidence="5">cv. Jemalong A17</strain>
    </source>
</reference>
<evidence type="ECO:0000256" key="2">
    <source>
        <dbReference type="ARBA" id="ARBA00022676"/>
    </source>
</evidence>
<dbReference type="AlphaFoldDB" id="A0A396HD80"/>
<evidence type="ECO:0000256" key="1">
    <source>
        <dbReference type="ARBA" id="ARBA00009995"/>
    </source>
</evidence>
<dbReference type="Pfam" id="PF00201">
    <property type="entry name" value="UDPGT"/>
    <property type="match status" value="1"/>
</dbReference>
<dbReference type="PANTHER" id="PTHR48049">
    <property type="entry name" value="GLYCOSYLTRANSFERASE"/>
    <property type="match status" value="1"/>
</dbReference>
<comment type="similarity">
    <text evidence="1">Belongs to the UDP-glycosyltransferase family.</text>
</comment>